<organism evidence="2">
    <name type="scientific">Octactis speculum</name>
    <dbReference type="NCBI Taxonomy" id="3111310"/>
    <lineage>
        <taxon>Eukaryota</taxon>
        <taxon>Sar</taxon>
        <taxon>Stramenopiles</taxon>
        <taxon>Ochrophyta</taxon>
        <taxon>Dictyochophyceae</taxon>
        <taxon>Dictyochales</taxon>
        <taxon>Dictyochaceae</taxon>
        <taxon>Octactis</taxon>
    </lineage>
</organism>
<sequence>MLVIDLMAKGGKKGGPIGRTSRSIKKTTRISDNKYRDSLEGLSRRRVAAQKKRLTRALQRAGDNKVASLAVHLDGCHSYAESAAAGDEMAQKERLTHLRHVYTLKLSDTCSPPTMDDTKAQCIDHEDLRSDHVLALLDAGEASEARLALQVWTRGDRRPSGGFNAACHAWSQALIEFVAWSGGEEKTREVADSALDCALETNVYIGVFIANASIFVEEIDSAEAADVCAIPRSTIGYVGSVEEALTYATVAMGCWLDFLEKGVEDWVAERLASRDEGKVEWPPRSCVGDSLSKFQSMFVQAYEVAEAAEDEDDEDDDEDAEDAEGLSTIDEEDGSDSSQVAS</sequence>
<name>A0A7S2GFG9_9STRA</name>
<feature type="region of interest" description="Disordered" evidence="1">
    <location>
        <begin position="305"/>
        <end position="342"/>
    </location>
</feature>
<accession>A0A7S2GFG9</accession>
<dbReference type="EMBL" id="HBGS01041177">
    <property type="protein sequence ID" value="CAD9450772.1"/>
    <property type="molecule type" value="Transcribed_RNA"/>
</dbReference>
<gene>
    <name evidence="2" type="ORF">DSPE1174_LOCUS21202</name>
</gene>
<feature type="compositionally biased region" description="Acidic residues" evidence="1">
    <location>
        <begin position="306"/>
        <end position="335"/>
    </location>
</feature>
<dbReference type="AlphaFoldDB" id="A0A7S2GFG9"/>
<reference evidence="2" key="1">
    <citation type="submission" date="2021-01" db="EMBL/GenBank/DDBJ databases">
        <authorList>
            <person name="Corre E."/>
            <person name="Pelletier E."/>
            <person name="Niang G."/>
            <person name="Scheremetjew M."/>
            <person name="Finn R."/>
            <person name="Kale V."/>
            <person name="Holt S."/>
            <person name="Cochrane G."/>
            <person name="Meng A."/>
            <person name="Brown T."/>
            <person name="Cohen L."/>
        </authorList>
    </citation>
    <scope>NUCLEOTIDE SEQUENCE</scope>
    <source>
        <strain evidence="2">CCMP1381</strain>
    </source>
</reference>
<evidence type="ECO:0000256" key="1">
    <source>
        <dbReference type="SAM" id="MobiDB-lite"/>
    </source>
</evidence>
<proteinExistence type="predicted"/>
<protein>
    <submittedName>
        <fullName evidence="2">Uncharacterized protein</fullName>
    </submittedName>
</protein>
<evidence type="ECO:0000313" key="2">
    <source>
        <dbReference type="EMBL" id="CAD9450772.1"/>
    </source>
</evidence>